<reference evidence="3" key="1">
    <citation type="journal article" date="2020" name="Stud. Mycol.">
        <title>101 Dothideomycetes genomes: a test case for predicting lifestyles and emergence of pathogens.</title>
        <authorList>
            <person name="Haridas S."/>
            <person name="Albert R."/>
            <person name="Binder M."/>
            <person name="Bloem J."/>
            <person name="Labutti K."/>
            <person name="Salamov A."/>
            <person name="Andreopoulos B."/>
            <person name="Baker S."/>
            <person name="Barry K."/>
            <person name="Bills G."/>
            <person name="Bluhm B."/>
            <person name="Cannon C."/>
            <person name="Castanera R."/>
            <person name="Culley D."/>
            <person name="Daum C."/>
            <person name="Ezra D."/>
            <person name="Gonzalez J."/>
            <person name="Henrissat B."/>
            <person name="Kuo A."/>
            <person name="Liang C."/>
            <person name="Lipzen A."/>
            <person name="Lutzoni F."/>
            <person name="Magnuson J."/>
            <person name="Mondo S."/>
            <person name="Nolan M."/>
            <person name="Ohm R."/>
            <person name="Pangilinan J."/>
            <person name="Park H.-J."/>
            <person name="Ramirez L."/>
            <person name="Alfaro M."/>
            <person name="Sun H."/>
            <person name="Tritt A."/>
            <person name="Yoshinaga Y."/>
            <person name="Zwiers L.-H."/>
            <person name="Turgeon B."/>
            <person name="Goodwin S."/>
            <person name="Spatafora J."/>
            <person name="Crous P."/>
            <person name="Grigoriev I."/>
        </authorList>
    </citation>
    <scope>NUCLEOTIDE SEQUENCE</scope>
    <source>
        <strain evidence="3">CBS 279.74</strain>
    </source>
</reference>
<evidence type="ECO:0000256" key="1">
    <source>
        <dbReference type="SAM" id="MobiDB-lite"/>
    </source>
</evidence>
<proteinExistence type="predicted"/>
<sequence length="117" mass="13175">MTDIDNKFGSPPTPPSMWTVLTFLALCSVGIAICMLIKLWDRSRPGSNHVVNIVHQPHEQPQSDTELRIFRTFEVPEGSPATLPPPRYENHHSDLELDPTRPQIGMRSPAKSYQAET</sequence>
<keyword evidence="2" id="KW-0472">Membrane</keyword>
<gene>
    <name evidence="3" type="ORF">K504DRAFT_286442</name>
</gene>
<feature type="compositionally biased region" description="Basic and acidic residues" evidence="1">
    <location>
        <begin position="88"/>
        <end position="99"/>
    </location>
</feature>
<feature type="transmembrane region" description="Helical" evidence="2">
    <location>
        <begin position="20"/>
        <end position="40"/>
    </location>
</feature>
<keyword evidence="4" id="KW-1185">Reference proteome</keyword>
<organism evidence="3 4">
    <name type="scientific">Pleomassaria siparia CBS 279.74</name>
    <dbReference type="NCBI Taxonomy" id="1314801"/>
    <lineage>
        <taxon>Eukaryota</taxon>
        <taxon>Fungi</taxon>
        <taxon>Dikarya</taxon>
        <taxon>Ascomycota</taxon>
        <taxon>Pezizomycotina</taxon>
        <taxon>Dothideomycetes</taxon>
        <taxon>Pleosporomycetidae</taxon>
        <taxon>Pleosporales</taxon>
        <taxon>Pleomassariaceae</taxon>
        <taxon>Pleomassaria</taxon>
    </lineage>
</organism>
<evidence type="ECO:0000313" key="3">
    <source>
        <dbReference type="EMBL" id="KAF2708644.1"/>
    </source>
</evidence>
<accession>A0A6G1K750</accession>
<dbReference type="EMBL" id="MU005771">
    <property type="protein sequence ID" value="KAF2708644.1"/>
    <property type="molecule type" value="Genomic_DNA"/>
</dbReference>
<evidence type="ECO:0000313" key="4">
    <source>
        <dbReference type="Proteomes" id="UP000799428"/>
    </source>
</evidence>
<dbReference type="Proteomes" id="UP000799428">
    <property type="component" value="Unassembled WGS sequence"/>
</dbReference>
<evidence type="ECO:0008006" key="5">
    <source>
        <dbReference type="Google" id="ProtNLM"/>
    </source>
</evidence>
<evidence type="ECO:0000256" key="2">
    <source>
        <dbReference type="SAM" id="Phobius"/>
    </source>
</evidence>
<keyword evidence="2" id="KW-0812">Transmembrane</keyword>
<feature type="region of interest" description="Disordered" evidence="1">
    <location>
        <begin position="76"/>
        <end position="117"/>
    </location>
</feature>
<dbReference type="AlphaFoldDB" id="A0A6G1K750"/>
<name>A0A6G1K750_9PLEO</name>
<keyword evidence="2" id="KW-1133">Transmembrane helix</keyword>
<protein>
    <recommendedName>
        <fullName evidence="5">Transmembrane protein</fullName>
    </recommendedName>
</protein>